<sequence length="72" mass="8828">MTTITIYLNDLDDTIKTWMIKETTSKISNRYKQIHVAEDIGINTTQLWRFMNNKKVSEDFYIKWFKWYSKNQ</sequence>
<name>A0A6J5NR65_9CAUD</name>
<dbReference type="EMBL" id="LR796725">
    <property type="protein sequence ID" value="CAB4162260.1"/>
    <property type="molecule type" value="Genomic_DNA"/>
</dbReference>
<gene>
    <name evidence="1" type="ORF">UFOVP775_23</name>
</gene>
<evidence type="ECO:0000313" key="1">
    <source>
        <dbReference type="EMBL" id="CAB4162260.1"/>
    </source>
</evidence>
<reference evidence="1" key="1">
    <citation type="submission" date="2020-04" db="EMBL/GenBank/DDBJ databases">
        <authorList>
            <person name="Chiriac C."/>
            <person name="Salcher M."/>
            <person name="Ghai R."/>
            <person name="Kavagutti S V."/>
        </authorList>
    </citation>
    <scope>NUCLEOTIDE SEQUENCE</scope>
</reference>
<proteinExistence type="predicted"/>
<organism evidence="1">
    <name type="scientific">uncultured Caudovirales phage</name>
    <dbReference type="NCBI Taxonomy" id="2100421"/>
    <lineage>
        <taxon>Viruses</taxon>
        <taxon>Duplodnaviria</taxon>
        <taxon>Heunggongvirae</taxon>
        <taxon>Uroviricota</taxon>
        <taxon>Caudoviricetes</taxon>
        <taxon>Peduoviridae</taxon>
        <taxon>Maltschvirus</taxon>
        <taxon>Maltschvirus maltsch</taxon>
    </lineage>
</organism>
<accession>A0A6J5NR65</accession>
<protein>
    <submittedName>
        <fullName evidence="1">Uncharacterized protein</fullName>
    </submittedName>
</protein>